<keyword evidence="5" id="KW-1185">Reference proteome</keyword>
<dbReference type="STRING" id="3880.A0A072TWT6"/>
<evidence type="ECO:0000313" key="3">
    <source>
        <dbReference type="EMBL" id="KEH21954.1"/>
    </source>
</evidence>
<feature type="domain" description="HD-Zip IV C-terminal" evidence="2">
    <location>
        <begin position="44"/>
        <end position="97"/>
    </location>
</feature>
<dbReference type="EnsemblPlants" id="KEH21954">
    <property type="protein sequence ID" value="KEH21954"/>
    <property type="gene ID" value="MTR_7g427720"/>
</dbReference>
<accession>A0A072TWT6</accession>
<reference evidence="3 5" key="1">
    <citation type="journal article" date="2011" name="Nature">
        <title>The Medicago genome provides insight into the evolution of rhizobial symbioses.</title>
        <authorList>
            <person name="Young N.D."/>
            <person name="Debelle F."/>
            <person name="Oldroyd G.E."/>
            <person name="Geurts R."/>
            <person name="Cannon S.B."/>
            <person name="Udvardi M.K."/>
            <person name="Benedito V.A."/>
            <person name="Mayer K.F."/>
            <person name="Gouzy J."/>
            <person name="Schoof H."/>
            <person name="Van de Peer Y."/>
            <person name="Proost S."/>
            <person name="Cook D.R."/>
            <person name="Meyers B.C."/>
            <person name="Spannagl M."/>
            <person name="Cheung F."/>
            <person name="De Mita S."/>
            <person name="Krishnakumar V."/>
            <person name="Gundlach H."/>
            <person name="Zhou S."/>
            <person name="Mudge J."/>
            <person name="Bharti A.K."/>
            <person name="Murray J.D."/>
            <person name="Naoumkina M.A."/>
            <person name="Rosen B."/>
            <person name="Silverstein K.A."/>
            <person name="Tang H."/>
            <person name="Rombauts S."/>
            <person name="Zhao P.X."/>
            <person name="Zhou P."/>
            <person name="Barbe V."/>
            <person name="Bardou P."/>
            <person name="Bechner M."/>
            <person name="Bellec A."/>
            <person name="Berger A."/>
            <person name="Berges H."/>
            <person name="Bidwell S."/>
            <person name="Bisseling T."/>
            <person name="Choisne N."/>
            <person name="Couloux A."/>
            <person name="Denny R."/>
            <person name="Deshpande S."/>
            <person name="Dai X."/>
            <person name="Doyle J.J."/>
            <person name="Dudez A.M."/>
            <person name="Farmer A.D."/>
            <person name="Fouteau S."/>
            <person name="Franken C."/>
            <person name="Gibelin C."/>
            <person name="Gish J."/>
            <person name="Goldstein S."/>
            <person name="Gonzalez A.J."/>
            <person name="Green P.J."/>
            <person name="Hallab A."/>
            <person name="Hartog M."/>
            <person name="Hua A."/>
            <person name="Humphray S.J."/>
            <person name="Jeong D.H."/>
            <person name="Jing Y."/>
            <person name="Jocker A."/>
            <person name="Kenton S.M."/>
            <person name="Kim D.J."/>
            <person name="Klee K."/>
            <person name="Lai H."/>
            <person name="Lang C."/>
            <person name="Lin S."/>
            <person name="Macmil S.L."/>
            <person name="Magdelenat G."/>
            <person name="Matthews L."/>
            <person name="McCorrison J."/>
            <person name="Monaghan E.L."/>
            <person name="Mun J.H."/>
            <person name="Najar F.Z."/>
            <person name="Nicholson C."/>
            <person name="Noirot C."/>
            <person name="O'Bleness M."/>
            <person name="Paule C.R."/>
            <person name="Poulain J."/>
            <person name="Prion F."/>
            <person name="Qin B."/>
            <person name="Qu C."/>
            <person name="Retzel E.F."/>
            <person name="Riddle C."/>
            <person name="Sallet E."/>
            <person name="Samain S."/>
            <person name="Samson N."/>
            <person name="Sanders I."/>
            <person name="Saurat O."/>
            <person name="Scarpelli C."/>
            <person name="Schiex T."/>
            <person name="Segurens B."/>
            <person name="Severin A.J."/>
            <person name="Sherrier D.J."/>
            <person name="Shi R."/>
            <person name="Sims S."/>
            <person name="Singer S.R."/>
            <person name="Sinharoy S."/>
            <person name="Sterck L."/>
            <person name="Viollet A."/>
            <person name="Wang B.B."/>
            <person name="Wang K."/>
            <person name="Wang M."/>
            <person name="Wang X."/>
            <person name="Warfsmann J."/>
            <person name="Weissenbach J."/>
            <person name="White D.D."/>
            <person name="White J.D."/>
            <person name="Wiley G.B."/>
            <person name="Wincker P."/>
            <person name="Xing Y."/>
            <person name="Yang L."/>
            <person name="Yao Z."/>
            <person name="Ying F."/>
            <person name="Zhai J."/>
            <person name="Zhou L."/>
            <person name="Zuber A."/>
            <person name="Denarie J."/>
            <person name="Dixon R.A."/>
            <person name="May G.D."/>
            <person name="Schwartz D.C."/>
            <person name="Rogers J."/>
            <person name="Quetier F."/>
            <person name="Town C.D."/>
            <person name="Roe B.A."/>
        </authorList>
    </citation>
    <scope>NUCLEOTIDE SEQUENCE [LARGE SCALE GENOMIC DNA]</scope>
    <source>
        <strain evidence="3">A17</strain>
        <strain evidence="4 5">cv. Jemalong A17</strain>
    </source>
</reference>
<dbReference type="HOGENOM" id="CLU_2323987_0_0_1"/>
<reference evidence="3 5" key="2">
    <citation type="journal article" date="2014" name="BMC Genomics">
        <title>An improved genome release (version Mt4.0) for the model legume Medicago truncatula.</title>
        <authorList>
            <person name="Tang H."/>
            <person name="Krishnakumar V."/>
            <person name="Bidwell S."/>
            <person name="Rosen B."/>
            <person name="Chan A."/>
            <person name="Zhou S."/>
            <person name="Gentzbittel L."/>
            <person name="Childs K.L."/>
            <person name="Yandell M."/>
            <person name="Gundlach H."/>
            <person name="Mayer K.F."/>
            <person name="Schwartz D.C."/>
            <person name="Town C.D."/>
        </authorList>
    </citation>
    <scope>GENOME REANNOTATION</scope>
    <source>
        <strain evidence="3">A17</strain>
        <strain evidence="4 5">cv. Jemalong A17</strain>
    </source>
</reference>
<dbReference type="InterPro" id="IPR057993">
    <property type="entry name" value="HD-Zip_IV_C"/>
</dbReference>
<sequence length="99" mass="10566">MMCIHHQIHQIDELPIPTIRIQTITSDGNQNENNIQGGNSGNDDVASTSTNTNIGGSLLTVAFQIMVSSLPSKMESVPIVNGLIGKTVQHIKAALNCPM</sequence>
<dbReference type="Pfam" id="PF25797">
    <property type="entry name" value="PDF2_C"/>
    <property type="match status" value="1"/>
</dbReference>
<evidence type="ECO:0000313" key="5">
    <source>
        <dbReference type="Proteomes" id="UP000002051"/>
    </source>
</evidence>
<name>A0A072TWT6_MEDTR</name>
<protein>
    <recommendedName>
        <fullName evidence="2">HD-Zip IV C-terminal domain-containing protein</fullName>
    </recommendedName>
</protein>
<dbReference type="Proteomes" id="UP000002051">
    <property type="component" value="Unassembled WGS sequence"/>
</dbReference>
<evidence type="ECO:0000256" key="1">
    <source>
        <dbReference type="SAM" id="MobiDB-lite"/>
    </source>
</evidence>
<feature type="compositionally biased region" description="Low complexity" evidence="1">
    <location>
        <begin position="28"/>
        <end position="37"/>
    </location>
</feature>
<dbReference type="AlphaFoldDB" id="A0A072TWT6"/>
<dbReference type="PaxDb" id="3880-AES78334"/>
<organism evidence="3 5">
    <name type="scientific">Medicago truncatula</name>
    <name type="common">Barrel medic</name>
    <name type="synonym">Medicago tribuloides</name>
    <dbReference type="NCBI Taxonomy" id="3880"/>
    <lineage>
        <taxon>Eukaryota</taxon>
        <taxon>Viridiplantae</taxon>
        <taxon>Streptophyta</taxon>
        <taxon>Embryophyta</taxon>
        <taxon>Tracheophyta</taxon>
        <taxon>Spermatophyta</taxon>
        <taxon>Magnoliopsida</taxon>
        <taxon>eudicotyledons</taxon>
        <taxon>Gunneridae</taxon>
        <taxon>Pentapetalae</taxon>
        <taxon>rosids</taxon>
        <taxon>fabids</taxon>
        <taxon>Fabales</taxon>
        <taxon>Fabaceae</taxon>
        <taxon>Papilionoideae</taxon>
        <taxon>50 kb inversion clade</taxon>
        <taxon>NPAAA clade</taxon>
        <taxon>Hologalegina</taxon>
        <taxon>IRL clade</taxon>
        <taxon>Trifolieae</taxon>
        <taxon>Medicago</taxon>
    </lineage>
</organism>
<feature type="region of interest" description="Disordered" evidence="1">
    <location>
        <begin position="27"/>
        <end position="48"/>
    </location>
</feature>
<dbReference type="EMBL" id="CM001223">
    <property type="protein sequence ID" value="KEH21954.1"/>
    <property type="molecule type" value="Genomic_DNA"/>
</dbReference>
<proteinExistence type="predicted"/>
<reference evidence="4" key="3">
    <citation type="submission" date="2015-04" db="UniProtKB">
        <authorList>
            <consortium name="EnsemblPlants"/>
        </authorList>
    </citation>
    <scope>IDENTIFICATION</scope>
    <source>
        <strain evidence="4">cv. Jemalong A17</strain>
    </source>
</reference>
<evidence type="ECO:0000259" key="2">
    <source>
        <dbReference type="Pfam" id="PF25797"/>
    </source>
</evidence>
<evidence type="ECO:0000313" key="4">
    <source>
        <dbReference type="EnsemblPlants" id="KEH21954"/>
    </source>
</evidence>
<gene>
    <name evidence="3" type="ordered locus">MTR_7g427720</name>
</gene>